<feature type="modified residue" description="4-aspartylphosphate" evidence="4">
    <location>
        <position position="61"/>
    </location>
</feature>
<dbReference type="PANTHER" id="PTHR48111">
    <property type="entry name" value="REGULATOR OF RPOS"/>
    <property type="match status" value="1"/>
</dbReference>
<gene>
    <name evidence="8" type="ORF">SMD31_01770</name>
</gene>
<keyword evidence="1 4" id="KW-0597">Phosphoprotein</keyword>
<dbReference type="SMART" id="SM00448">
    <property type="entry name" value="REC"/>
    <property type="match status" value="1"/>
</dbReference>
<evidence type="ECO:0000256" key="2">
    <source>
        <dbReference type="ARBA" id="ARBA00023012"/>
    </source>
</evidence>
<evidence type="ECO:0000313" key="8">
    <source>
        <dbReference type="EMBL" id="MDY0870625.1"/>
    </source>
</evidence>
<dbReference type="Proteomes" id="UP001271769">
    <property type="component" value="Unassembled WGS sequence"/>
</dbReference>
<dbReference type="PANTHER" id="PTHR48111:SF40">
    <property type="entry name" value="PHOSPHATE REGULON TRANSCRIPTIONAL REGULATORY PROTEIN PHOB"/>
    <property type="match status" value="1"/>
</dbReference>
<dbReference type="InterPro" id="IPR016032">
    <property type="entry name" value="Sig_transdc_resp-reg_C-effctor"/>
</dbReference>
<dbReference type="PROSITE" id="PS51755">
    <property type="entry name" value="OMPR_PHOB"/>
    <property type="match status" value="1"/>
</dbReference>
<accession>A0ABU5DTI7</accession>
<protein>
    <submittedName>
        <fullName evidence="8">Response regulator transcription factor</fullName>
    </submittedName>
</protein>
<dbReference type="SMART" id="SM00862">
    <property type="entry name" value="Trans_reg_C"/>
    <property type="match status" value="1"/>
</dbReference>
<dbReference type="CDD" id="cd00383">
    <property type="entry name" value="trans_reg_C"/>
    <property type="match status" value="1"/>
</dbReference>
<evidence type="ECO:0000259" key="6">
    <source>
        <dbReference type="PROSITE" id="PS50110"/>
    </source>
</evidence>
<dbReference type="InterPro" id="IPR001867">
    <property type="entry name" value="OmpR/PhoB-type_DNA-bd"/>
</dbReference>
<dbReference type="InterPro" id="IPR039420">
    <property type="entry name" value="WalR-like"/>
</dbReference>
<evidence type="ECO:0000256" key="3">
    <source>
        <dbReference type="ARBA" id="ARBA00023125"/>
    </source>
</evidence>
<reference evidence="8 9" key="1">
    <citation type="journal article" date="2013" name="Antonie Van Leeuwenhoek">
        <title>Dongia rigui sp. nov., isolated from freshwater of a large wetland in Korea.</title>
        <authorList>
            <person name="Baik K.S."/>
            <person name="Hwang Y.M."/>
            <person name="Choi J.S."/>
            <person name="Kwon J."/>
            <person name="Seong C.N."/>
        </authorList>
    </citation>
    <scope>NUCLEOTIDE SEQUENCE [LARGE SCALE GENOMIC DNA]</scope>
    <source>
        <strain evidence="8 9">04SU4-P</strain>
    </source>
</reference>
<feature type="domain" description="OmpR/PhoB-type" evidence="7">
    <location>
        <begin position="143"/>
        <end position="247"/>
    </location>
</feature>
<dbReference type="Gene3D" id="1.10.10.10">
    <property type="entry name" value="Winged helix-like DNA-binding domain superfamily/Winged helix DNA-binding domain"/>
    <property type="match status" value="1"/>
</dbReference>
<keyword evidence="9" id="KW-1185">Reference proteome</keyword>
<feature type="DNA-binding region" description="OmpR/PhoB-type" evidence="5">
    <location>
        <begin position="143"/>
        <end position="247"/>
    </location>
</feature>
<sequence>MAEATRIVVVDDDDLFRPMLVGNLTEAGFHVREFAAPDVALEALSADAVAQDVTIDLLILDWKMPGLTGLELLQRLRQINLMTPAIFLTSLDDVIYEEAALKAGAIDFVGKTRSFAILQRRIELALSRSEPVEAGSDGQVGSDGVLQTGPLLLDAGSHAVTWRERPVSLTLGEFKSVALMVRAGRDVSYREIYDALRGENFAAGQGPDGYRANVRALIKRVRQKFIAVDPSFDAIENFPGFGYRWRAASKDA</sequence>
<name>A0ABU5DTI7_9PROT</name>
<dbReference type="Gene3D" id="3.40.50.2300">
    <property type="match status" value="1"/>
</dbReference>
<keyword evidence="2" id="KW-0902">Two-component regulatory system</keyword>
<evidence type="ECO:0000256" key="1">
    <source>
        <dbReference type="ARBA" id="ARBA00022553"/>
    </source>
</evidence>
<dbReference type="InterPro" id="IPR001789">
    <property type="entry name" value="Sig_transdc_resp-reg_receiver"/>
</dbReference>
<dbReference type="CDD" id="cd17574">
    <property type="entry name" value="REC_OmpR"/>
    <property type="match status" value="1"/>
</dbReference>
<comment type="caution">
    <text evidence="8">The sequence shown here is derived from an EMBL/GenBank/DDBJ whole genome shotgun (WGS) entry which is preliminary data.</text>
</comment>
<dbReference type="EMBL" id="JAXCLX010000001">
    <property type="protein sequence ID" value="MDY0870625.1"/>
    <property type="molecule type" value="Genomic_DNA"/>
</dbReference>
<keyword evidence="3 5" id="KW-0238">DNA-binding</keyword>
<dbReference type="Pfam" id="PF00072">
    <property type="entry name" value="Response_reg"/>
    <property type="match status" value="1"/>
</dbReference>
<evidence type="ECO:0000256" key="5">
    <source>
        <dbReference type="PROSITE-ProRule" id="PRU01091"/>
    </source>
</evidence>
<evidence type="ECO:0000256" key="4">
    <source>
        <dbReference type="PROSITE-ProRule" id="PRU00169"/>
    </source>
</evidence>
<dbReference type="SUPFAM" id="SSF52172">
    <property type="entry name" value="CheY-like"/>
    <property type="match status" value="1"/>
</dbReference>
<dbReference type="InterPro" id="IPR011006">
    <property type="entry name" value="CheY-like_superfamily"/>
</dbReference>
<dbReference type="PROSITE" id="PS50110">
    <property type="entry name" value="RESPONSE_REGULATORY"/>
    <property type="match status" value="1"/>
</dbReference>
<dbReference type="InterPro" id="IPR036388">
    <property type="entry name" value="WH-like_DNA-bd_sf"/>
</dbReference>
<feature type="domain" description="Response regulatory" evidence="6">
    <location>
        <begin position="6"/>
        <end position="126"/>
    </location>
</feature>
<dbReference type="RefSeq" id="WP_320498918.1">
    <property type="nucleotide sequence ID" value="NZ_JAXCLX010000001.1"/>
</dbReference>
<evidence type="ECO:0000259" key="7">
    <source>
        <dbReference type="PROSITE" id="PS51755"/>
    </source>
</evidence>
<organism evidence="8 9">
    <name type="scientific">Dongia rigui</name>
    <dbReference type="NCBI Taxonomy" id="940149"/>
    <lineage>
        <taxon>Bacteria</taxon>
        <taxon>Pseudomonadati</taxon>
        <taxon>Pseudomonadota</taxon>
        <taxon>Alphaproteobacteria</taxon>
        <taxon>Rhodospirillales</taxon>
        <taxon>Dongiaceae</taxon>
        <taxon>Dongia</taxon>
    </lineage>
</organism>
<evidence type="ECO:0000313" key="9">
    <source>
        <dbReference type="Proteomes" id="UP001271769"/>
    </source>
</evidence>
<proteinExistence type="predicted"/>
<dbReference type="SUPFAM" id="SSF46894">
    <property type="entry name" value="C-terminal effector domain of the bipartite response regulators"/>
    <property type="match status" value="1"/>
</dbReference>